<evidence type="ECO:0000313" key="2">
    <source>
        <dbReference type="EMBL" id="TXD37375.1"/>
    </source>
</evidence>
<sequence>MTTSVSAAGGENHSTGAHSGARDGGWYEGALGAMAGGVDLSKLDARGAEQVLWRARRFGLVAPVCQRLPAVGAVAKERLRLTAQMALVRETTLDVARVFDGVTCLILKGYPLAVSLFGEGSRERVSADVDVLVLPGDREEICGRLRLAGYMPALEEAPREWAYNQHAWRHQTTGVLVEVHWAVGFPELPHLGVGRCLRASETMILRGVEVGVPSAAWGMVQLAVHLQQHLGFARGLLDLAACVDRYGEAFVSGEVEALARELGVWGVVSWGLGALEVLVGRKGAFEGLERGGAVEAWARVSAESARGCLVGESPGRWGGTIAAVMPEVGPLGAIMLRAATMLVLDRPSMRLRGALYATLLGPHEVGRRLSQAGLERWLGPG</sequence>
<dbReference type="InterPro" id="IPR039498">
    <property type="entry name" value="NTP_transf_5"/>
</dbReference>
<gene>
    <name evidence="2" type="ORF">FRC96_08350</name>
</gene>
<dbReference type="EMBL" id="VOSL01000041">
    <property type="protein sequence ID" value="TXD37375.1"/>
    <property type="molecule type" value="Genomic_DNA"/>
</dbReference>
<dbReference type="AlphaFoldDB" id="A0A5C6XEU6"/>
<organism evidence="2 3">
    <name type="scientific">Lujinxingia vulgaris</name>
    <dbReference type="NCBI Taxonomy" id="2600176"/>
    <lineage>
        <taxon>Bacteria</taxon>
        <taxon>Deltaproteobacteria</taxon>
        <taxon>Bradymonadales</taxon>
        <taxon>Lujinxingiaceae</taxon>
        <taxon>Lujinxingia</taxon>
    </lineage>
</organism>
<dbReference type="Proteomes" id="UP000321046">
    <property type="component" value="Unassembled WGS sequence"/>
</dbReference>
<dbReference type="Pfam" id="PF14907">
    <property type="entry name" value="NTP_transf_5"/>
    <property type="match status" value="1"/>
</dbReference>
<protein>
    <submittedName>
        <fullName evidence="2">Nucleotidyltransferase family protein</fullName>
    </submittedName>
</protein>
<proteinExistence type="predicted"/>
<reference evidence="2 3" key="1">
    <citation type="submission" date="2019-08" db="EMBL/GenBank/DDBJ databases">
        <title>Bradymonadales sp. TMQ2.</title>
        <authorList>
            <person name="Liang Q."/>
        </authorList>
    </citation>
    <scope>NUCLEOTIDE SEQUENCE [LARGE SCALE GENOMIC DNA]</scope>
    <source>
        <strain evidence="2 3">TMQ2</strain>
    </source>
</reference>
<evidence type="ECO:0000256" key="1">
    <source>
        <dbReference type="SAM" id="MobiDB-lite"/>
    </source>
</evidence>
<feature type="compositionally biased region" description="Polar residues" evidence="1">
    <location>
        <begin position="1"/>
        <end position="17"/>
    </location>
</feature>
<dbReference type="OrthoDB" id="5490515at2"/>
<dbReference type="RefSeq" id="WP_146974046.1">
    <property type="nucleotide sequence ID" value="NZ_VOSL01000041.1"/>
</dbReference>
<name>A0A5C6XEU6_9DELT</name>
<evidence type="ECO:0000313" key="3">
    <source>
        <dbReference type="Proteomes" id="UP000321046"/>
    </source>
</evidence>
<comment type="caution">
    <text evidence="2">The sequence shown here is derived from an EMBL/GenBank/DDBJ whole genome shotgun (WGS) entry which is preliminary data.</text>
</comment>
<accession>A0A5C6XEU6</accession>
<dbReference type="GO" id="GO:0016740">
    <property type="term" value="F:transferase activity"/>
    <property type="evidence" value="ECO:0007669"/>
    <property type="project" value="UniProtKB-KW"/>
</dbReference>
<keyword evidence="2" id="KW-0808">Transferase</keyword>
<feature type="region of interest" description="Disordered" evidence="1">
    <location>
        <begin position="1"/>
        <end position="20"/>
    </location>
</feature>